<feature type="compositionally biased region" description="Low complexity" evidence="8">
    <location>
        <begin position="959"/>
        <end position="971"/>
    </location>
</feature>
<gene>
    <name evidence="11" type="ORF">BCR35DRAFT_354596</name>
</gene>
<dbReference type="PROSITE" id="PS50002">
    <property type="entry name" value="SH3"/>
    <property type="match status" value="1"/>
</dbReference>
<dbReference type="InterPro" id="IPR001452">
    <property type="entry name" value="SH3_domain"/>
</dbReference>
<comment type="caution">
    <text evidence="11">The sequence shown here is derived from an EMBL/GenBank/DDBJ whole genome shotgun (WGS) entry which is preliminary data.</text>
</comment>
<proteinExistence type="predicted"/>
<evidence type="ECO:0000259" key="9">
    <source>
        <dbReference type="PROSITE" id="PS50002"/>
    </source>
</evidence>
<dbReference type="PROSITE" id="PS51741">
    <property type="entry name" value="F_BAR"/>
    <property type="match status" value="1"/>
</dbReference>
<dbReference type="STRING" id="106004.A0A1Y2EDN7"/>
<name>A0A1Y2EDN7_9BASI</name>
<evidence type="ECO:0000256" key="7">
    <source>
        <dbReference type="PROSITE-ProRule" id="PRU01077"/>
    </source>
</evidence>
<sequence>MTTPSTGRRSSSSSSRHRSSSSGGGIGTWAPELAHTEADFDFCNAYWVTPPNARQRSSSGREGEEEDWGRGGVETVLGRMRMGSKGLEELRGFYRERAVMEEDYSKKLNKLSRHGFGAGETGHLDRAILQTKGECDAMAKAHTDLANLMRTQETQVNEFLNKREGARKSQQMNIEKKWKELNNCRHHVLKAKDKYEQDAIAINSLHASASLLQGRDLDKATMKLDKAQQTVVVNERDYKQYTSVLKESTATWNMAWKAFCDLCQDQEEERLEFVKGRLWDWANALSTVAMSEDESAERTRTALEQCEAQTDIKLFVSATGTGNSIPDPLPFVDFSKGGAPPKQGYKLARFTRSSTRMPGVKHSPSAVDDIARAFHQQPQQQQRAPTQPQQQAPPPQQQQQDPRARANSQGQRQSQQGVPPSASAQSLASAPRPQSRVANRPPSRGETLAAPTLSASPSSTSDLSPSQETTPTRPKMAESTSGRFAVSPSANLRGSSERVPSSSSASGIGLGKPGHISAGAFQRGSMSPSPSAVGMSGAEGRGTSPKPAPYEAPIPPQEAAPVKQAEATAPEDDENDPLAQALKKLQASASSPRTGGFAGPAPGAVGLPGMTNPAMEGGRPTHRQSQQSLGRAAGAGFGAPPPGGPGSTSRPTSPAPIAAMMQPPPSHPSSSSRPSSRQGSAPPQQQRYSNSQTGSQVGIGARGRSPSPQPFTHPEALRPHSPSPSANPARSSSPQPGGGASGFAGAGFGHQKQASLGAPNGYGGAAVGGRPQSQQLGGRAPSPGTGGHFARAPSPGPQQGYGRAPSPSPQVQQQQQYGRAPSPAPQAQQPYGRAPSPSPHQQYRAPSPTPQLQHHQQHPSVASSYAQAPSQHFQPPPSQLHHHPSQHFQPQHPVAGVASPASSVSAYATPSPSLVGMQSPYQQSAPSSVIGSPAPYQQQQPQPHQPFRHPSAAPPPSLAAPGPNGAPYNAAQIPTQQQMGVHRSPSMHSGASSAVSASQAYGGVQMQQPYQQQQQPQQQGQFQQHQQQQQYAQPQQQPAPAPAQSPAGPPTGQYTDEGKPILFYVNAIYDYAAASAEEFSFSLGDVIAVTDTDPDGWWKGNKVGVTGGGKLFPSNFTELLS</sequence>
<dbReference type="InterPro" id="IPR031160">
    <property type="entry name" value="F_BAR_dom"/>
</dbReference>
<keyword evidence="12" id="KW-1185">Reference proteome</keyword>
<comment type="subcellular location">
    <subcellularLocation>
        <location evidence="1">Cytoplasm</location>
        <location evidence="1">Cytoskeleton</location>
    </subcellularLocation>
</comment>
<keyword evidence="4" id="KW-0597">Phosphoprotein</keyword>
<evidence type="ECO:0000313" key="12">
    <source>
        <dbReference type="Proteomes" id="UP000193467"/>
    </source>
</evidence>
<dbReference type="GO" id="GO:0030036">
    <property type="term" value="P:actin cytoskeleton organization"/>
    <property type="evidence" value="ECO:0007669"/>
    <property type="project" value="UniProtKB-ARBA"/>
</dbReference>
<dbReference type="Gene3D" id="1.20.1270.60">
    <property type="entry name" value="Arfaptin homology (AH) domain/BAR domain"/>
    <property type="match status" value="1"/>
</dbReference>
<feature type="domain" description="SH3" evidence="9">
    <location>
        <begin position="1060"/>
        <end position="1121"/>
    </location>
</feature>
<feature type="compositionally biased region" description="Low complexity" evidence="8">
    <location>
        <begin position="984"/>
        <end position="1036"/>
    </location>
</feature>
<feature type="compositionally biased region" description="Low complexity" evidence="8">
    <location>
        <begin position="419"/>
        <end position="435"/>
    </location>
</feature>
<dbReference type="InterPro" id="IPR036028">
    <property type="entry name" value="SH3-like_dom_sf"/>
</dbReference>
<feature type="domain" description="F-BAR" evidence="10">
    <location>
        <begin position="61"/>
        <end position="311"/>
    </location>
</feature>
<dbReference type="FunCoup" id="A0A1Y2EDN7">
    <property type="interactions" value="24"/>
</dbReference>
<evidence type="ECO:0000256" key="2">
    <source>
        <dbReference type="ARBA" id="ARBA00022443"/>
    </source>
</evidence>
<feature type="compositionally biased region" description="Polar residues" evidence="8">
    <location>
        <begin position="467"/>
        <end position="494"/>
    </location>
</feature>
<feature type="compositionally biased region" description="Low complexity" evidence="8">
    <location>
        <begin position="447"/>
        <end position="466"/>
    </location>
</feature>
<protein>
    <recommendedName>
        <fullName evidence="13">SH3 domain-containing protein</fullName>
    </recommendedName>
</protein>
<dbReference type="GO" id="GO:0009898">
    <property type="term" value="C:cytoplasmic side of plasma membrane"/>
    <property type="evidence" value="ECO:0007669"/>
    <property type="project" value="TreeGrafter"/>
</dbReference>
<feature type="compositionally biased region" description="Low complexity" evidence="8">
    <location>
        <begin position="719"/>
        <end position="735"/>
    </location>
</feature>
<evidence type="ECO:0000256" key="6">
    <source>
        <dbReference type="PROSITE-ProRule" id="PRU00192"/>
    </source>
</evidence>
<feature type="compositionally biased region" description="Low complexity" evidence="8">
    <location>
        <begin position="376"/>
        <end position="390"/>
    </location>
</feature>
<dbReference type="Pfam" id="PF00611">
    <property type="entry name" value="FCH"/>
    <property type="match status" value="1"/>
</dbReference>
<feature type="compositionally biased region" description="Polar residues" evidence="8">
    <location>
        <begin position="407"/>
        <end position="418"/>
    </location>
</feature>
<evidence type="ECO:0008006" key="13">
    <source>
        <dbReference type="Google" id="ProtNLM"/>
    </source>
</evidence>
<accession>A0A1Y2EDN7</accession>
<evidence type="ECO:0000256" key="4">
    <source>
        <dbReference type="ARBA" id="ARBA00022553"/>
    </source>
</evidence>
<dbReference type="EMBL" id="MCGR01000056">
    <property type="protein sequence ID" value="ORY69424.1"/>
    <property type="molecule type" value="Genomic_DNA"/>
</dbReference>
<feature type="compositionally biased region" description="Low complexity" evidence="8">
    <location>
        <begin position="497"/>
        <end position="506"/>
    </location>
</feature>
<keyword evidence="7" id="KW-0175">Coiled coil</keyword>
<dbReference type="Pfam" id="PF14604">
    <property type="entry name" value="SH3_9"/>
    <property type="match status" value="1"/>
</dbReference>
<dbReference type="Proteomes" id="UP000193467">
    <property type="component" value="Unassembled WGS sequence"/>
</dbReference>
<evidence type="ECO:0000259" key="10">
    <source>
        <dbReference type="PROSITE" id="PS51741"/>
    </source>
</evidence>
<keyword evidence="5" id="KW-0206">Cytoskeleton</keyword>
<reference evidence="11 12" key="1">
    <citation type="submission" date="2016-07" db="EMBL/GenBank/DDBJ databases">
        <title>Pervasive Adenine N6-methylation of Active Genes in Fungi.</title>
        <authorList>
            <consortium name="DOE Joint Genome Institute"/>
            <person name="Mondo S.J."/>
            <person name="Dannebaum R.O."/>
            <person name="Kuo R.C."/>
            <person name="Labutti K."/>
            <person name="Haridas S."/>
            <person name="Kuo A."/>
            <person name="Salamov A."/>
            <person name="Ahrendt S.R."/>
            <person name="Lipzen A."/>
            <person name="Sullivan W."/>
            <person name="Andreopoulos W.B."/>
            <person name="Clum A."/>
            <person name="Lindquist E."/>
            <person name="Daum C."/>
            <person name="Ramamoorthy G.K."/>
            <person name="Gryganskyi A."/>
            <person name="Culley D."/>
            <person name="Magnuson J.K."/>
            <person name="James T.Y."/>
            <person name="O'Malley M.A."/>
            <person name="Stajich J.E."/>
            <person name="Spatafora J.W."/>
            <person name="Visel A."/>
            <person name="Grigoriev I.V."/>
        </authorList>
    </citation>
    <scope>NUCLEOTIDE SEQUENCE [LARGE SCALE GENOMIC DNA]</scope>
    <source>
        <strain evidence="11 12">62-1032</strain>
    </source>
</reference>
<feature type="compositionally biased region" description="Gly residues" evidence="8">
    <location>
        <begin position="736"/>
        <end position="748"/>
    </location>
</feature>
<evidence type="ECO:0000256" key="5">
    <source>
        <dbReference type="ARBA" id="ARBA00023212"/>
    </source>
</evidence>
<feature type="compositionally biased region" description="Low complexity" evidence="8">
    <location>
        <begin position="933"/>
        <end position="942"/>
    </location>
</feature>
<feature type="compositionally biased region" description="Pro residues" evidence="8">
    <location>
        <begin position="546"/>
        <end position="558"/>
    </location>
</feature>
<feature type="compositionally biased region" description="Low complexity" evidence="8">
    <location>
        <begin position="578"/>
        <end position="591"/>
    </location>
</feature>
<feature type="compositionally biased region" description="Pro residues" evidence="8">
    <location>
        <begin position="1037"/>
        <end position="1049"/>
    </location>
</feature>
<feature type="compositionally biased region" description="Low complexity" evidence="8">
    <location>
        <begin position="1"/>
        <end position="14"/>
    </location>
</feature>
<evidence type="ECO:0000256" key="1">
    <source>
        <dbReference type="ARBA" id="ARBA00004245"/>
    </source>
</evidence>
<feature type="region of interest" description="Disordered" evidence="8">
    <location>
        <begin position="375"/>
        <end position="1056"/>
    </location>
</feature>
<feature type="compositionally biased region" description="Low complexity" evidence="8">
    <location>
        <begin position="668"/>
        <end position="687"/>
    </location>
</feature>
<dbReference type="SMART" id="SM00055">
    <property type="entry name" value="FCH"/>
    <property type="match status" value="1"/>
</dbReference>
<keyword evidence="2 6" id="KW-0728">SH3 domain</keyword>
<dbReference type="SUPFAM" id="SSF50044">
    <property type="entry name" value="SH3-domain"/>
    <property type="match status" value="1"/>
</dbReference>
<dbReference type="SUPFAM" id="SSF103657">
    <property type="entry name" value="BAR/IMD domain-like"/>
    <property type="match status" value="1"/>
</dbReference>
<feature type="region of interest" description="Disordered" evidence="8">
    <location>
        <begin position="51"/>
        <end position="71"/>
    </location>
</feature>
<dbReference type="GO" id="GO:0005543">
    <property type="term" value="F:phospholipid binding"/>
    <property type="evidence" value="ECO:0007669"/>
    <property type="project" value="TreeGrafter"/>
</dbReference>
<feature type="region of interest" description="Disordered" evidence="8">
    <location>
        <begin position="1"/>
        <end position="30"/>
    </location>
</feature>
<dbReference type="PANTHER" id="PTHR23065">
    <property type="entry name" value="PROLINE-SERINE-THREONINE PHOSPHATASE INTERACTING PROTEIN 1"/>
    <property type="match status" value="1"/>
</dbReference>
<dbReference type="PANTHER" id="PTHR23065:SF7">
    <property type="entry name" value="NOSTRIN, ISOFORM H"/>
    <property type="match status" value="1"/>
</dbReference>
<dbReference type="Gene3D" id="2.30.30.40">
    <property type="entry name" value="SH3 Domains"/>
    <property type="match status" value="1"/>
</dbReference>
<dbReference type="GO" id="GO:0120104">
    <property type="term" value="C:mitotic actomyosin contractile ring, proximal layer"/>
    <property type="evidence" value="ECO:0007669"/>
    <property type="project" value="TreeGrafter"/>
</dbReference>
<evidence type="ECO:0000313" key="11">
    <source>
        <dbReference type="EMBL" id="ORY69424.1"/>
    </source>
</evidence>
<dbReference type="OrthoDB" id="19092at2759"/>
<keyword evidence="3" id="KW-0963">Cytoplasm</keyword>
<feature type="compositionally biased region" description="Low complexity" evidence="8">
    <location>
        <begin position="647"/>
        <end position="661"/>
    </location>
</feature>
<dbReference type="AlphaFoldDB" id="A0A1Y2EDN7"/>
<feature type="compositionally biased region" description="Low complexity" evidence="8">
    <location>
        <begin position="599"/>
        <end position="609"/>
    </location>
</feature>
<evidence type="ECO:0000256" key="8">
    <source>
        <dbReference type="SAM" id="MobiDB-lite"/>
    </source>
</evidence>
<dbReference type="InParanoid" id="A0A1Y2EDN7"/>
<feature type="compositionally biased region" description="Low complexity" evidence="8">
    <location>
        <begin position="886"/>
        <end position="913"/>
    </location>
</feature>
<dbReference type="InterPro" id="IPR001060">
    <property type="entry name" value="FCH_dom"/>
</dbReference>
<dbReference type="InterPro" id="IPR027267">
    <property type="entry name" value="AH/BAR_dom_sf"/>
</dbReference>
<organism evidence="11 12">
    <name type="scientific">Leucosporidium creatinivorum</name>
    <dbReference type="NCBI Taxonomy" id="106004"/>
    <lineage>
        <taxon>Eukaryota</taxon>
        <taxon>Fungi</taxon>
        <taxon>Dikarya</taxon>
        <taxon>Basidiomycota</taxon>
        <taxon>Pucciniomycotina</taxon>
        <taxon>Microbotryomycetes</taxon>
        <taxon>Leucosporidiales</taxon>
        <taxon>Leucosporidium</taxon>
    </lineage>
</organism>
<evidence type="ECO:0000256" key="3">
    <source>
        <dbReference type="ARBA" id="ARBA00022490"/>
    </source>
</evidence>
<dbReference type="CDD" id="cd00174">
    <property type="entry name" value="SH3"/>
    <property type="match status" value="1"/>
</dbReference>
<dbReference type="SMART" id="SM00326">
    <property type="entry name" value="SH3"/>
    <property type="match status" value="1"/>
</dbReference>
<feature type="compositionally biased region" description="Polar residues" evidence="8">
    <location>
        <begin position="919"/>
        <end position="930"/>
    </location>
</feature>